<proteinExistence type="predicted"/>
<name>A0ACB8SKB4_9AGAM</name>
<evidence type="ECO:0000313" key="1">
    <source>
        <dbReference type="EMBL" id="KAI0056530.1"/>
    </source>
</evidence>
<reference evidence="1" key="2">
    <citation type="journal article" date="2022" name="New Phytol.">
        <title>Evolutionary transition to the ectomycorrhizal habit in the genomes of a hyperdiverse lineage of mushroom-forming fungi.</title>
        <authorList>
            <person name="Looney B."/>
            <person name="Miyauchi S."/>
            <person name="Morin E."/>
            <person name="Drula E."/>
            <person name="Courty P.E."/>
            <person name="Kohler A."/>
            <person name="Kuo A."/>
            <person name="LaButti K."/>
            <person name="Pangilinan J."/>
            <person name="Lipzen A."/>
            <person name="Riley R."/>
            <person name="Andreopoulos W."/>
            <person name="He G."/>
            <person name="Johnson J."/>
            <person name="Nolan M."/>
            <person name="Tritt A."/>
            <person name="Barry K.W."/>
            <person name="Grigoriev I.V."/>
            <person name="Nagy L.G."/>
            <person name="Hibbett D."/>
            <person name="Henrissat B."/>
            <person name="Matheny P.B."/>
            <person name="Labbe J."/>
            <person name="Martin F.M."/>
        </authorList>
    </citation>
    <scope>NUCLEOTIDE SEQUENCE</scope>
    <source>
        <strain evidence="1">HHB10654</strain>
    </source>
</reference>
<sequence length="513" mass="57411">MISDTTLALDLIALTAFILLILAASKRRKRTNLQLPPGPPPLPIVGNLFDLPKESLWATYIEWGKVYGDILSVQIFGQVIVVLNSAKAAQDLLDKKALIYSGRPTIPMYDLMDWSWNEGSNTYSPRWRLQRKMLDRGMRPKAAIQYQSMQKDKVHHFLKQLLSRPTEFRKHTEHLQGAIIMALVYGYDVAEENDSYLKLTHDINEIGQRVMLPGSAIVNELPFLKHLPEWLPGMGFKALARVGEKRGWEAVKRPFAFVKANMQHGSARRSVTRENLLELESAQVSDPDAVESAIAESSASVYSAGADTTASAISTLFLALVLHPDVQRRAQAEVDAVTGGQRLPDYGDRSQLPYVQAVCKEVLRWRNVVPVGVPHATTEDDIYEGYFIPKGATVISNIWAILHDPQVYPEPDEFKPERFLMPGGRVKEDSTLSAVFGFGRHIAENTLFIVAVSFLATYTIDRAKDPQGNEIPVNCTYSSGFLITPNEFECSIVPRSTKAEELIRMDTWENGTV</sequence>
<accession>A0ACB8SKB4</accession>
<keyword evidence="2" id="KW-1185">Reference proteome</keyword>
<dbReference type="EMBL" id="MU277262">
    <property type="protein sequence ID" value="KAI0056530.1"/>
    <property type="molecule type" value="Genomic_DNA"/>
</dbReference>
<organism evidence="1 2">
    <name type="scientific">Artomyces pyxidatus</name>
    <dbReference type="NCBI Taxonomy" id="48021"/>
    <lineage>
        <taxon>Eukaryota</taxon>
        <taxon>Fungi</taxon>
        <taxon>Dikarya</taxon>
        <taxon>Basidiomycota</taxon>
        <taxon>Agaricomycotina</taxon>
        <taxon>Agaricomycetes</taxon>
        <taxon>Russulales</taxon>
        <taxon>Auriscalpiaceae</taxon>
        <taxon>Artomyces</taxon>
    </lineage>
</organism>
<protein>
    <submittedName>
        <fullName evidence="1">Cytochrome P450</fullName>
    </submittedName>
</protein>
<dbReference type="Proteomes" id="UP000814140">
    <property type="component" value="Unassembled WGS sequence"/>
</dbReference>
<gene>
    <name evidence="1" type="ORF">BV25DRAFT_1920876</name>
</gene>
<reference evidence="1" key="1">
    <citation type="submission" date="2021-03" db="EMBL/GenBank/DDBJ databases">
        <authorList>
            <consortium name="DOE Joint Genome Institute"/>
            <person name="Ahrendt S."/>
            <person name="Looney B.P."/>
            <person name="Miyauchi S."/>
            <person name="Morin E."/>
            <person name="Drula E."/>
            <person name="Courty P.E."/>
            <person name="Chicoki N."/>
            <person name="Fauchery L."/>
            <person name="Kohler A."/>
            <person name="Kuo A."/>
            <person name="Labutti K."/>
            <person name="Pangilinan J."/>
            <person name="Lipzen A."/>
            <person name="Riley R."/>
            <person name="Andreopoulos W."/>
            <person name="He G."/>
            <person name="Johnson J."/>
            <person name="Barry K.W."/>
            <person name="Grigoriev I.V."/>
            <person name="Nagy L."/>
            <person name="Hibbett D."/>
            <person name="Henrissat B."/>
            <person name="Matheny P.B."/>
            <person name="Labbe J."/>
            <person name="Martin F."/>
        </authorList>
    </citation>
    <scope>NUCLEOTIDE SEQUENCE</scope>
    <source>
        <strain evidence="1">HHB10654</strain>
    </source>
</reference>
<evidence type="ECO:0000313" key="2">
    <source>
        <dbReference type="Proteomes" id="UP000814140"/>
    </source>
</evidence>
<comment type="caution">
    <text evidence="1">The sequence shown here is derived from an EMBL/GenBank/DDBJ whole genome shotgun (WGS) entry which is preliminary data.</text>
</comment>